<dbReference type="PANTHER" id="PTHR37378">
    <property type="entry name" value="BOWMAN_BIRK DOMAIN-CONTAINING PROTEIN-RELATED"/>
    <property type="match status" value="1"/>
</dbReference>
<reference evidence="4" key="2">
    <citation type="submission" date="2021-12" db="EMBL/GenBank/DDBJ databases">
        <title>Resequencing data analysis of finger millet.</title>
        <authorList>
            <person name="Hatakeyama M."/>
            <person name="Aluri S."/>
            <person name="Balachadran M.T."/>
            <person name="Sivarajan S.R."/>
            <person name="Poveda L."/>
            <person name="Shimizu-Inatsugi R."/>
            <person name="Schlapbach R."/>
            <person name="Sreeman S.M."/>
            <person name="Shimizu K.K."/>
        </authorList>
    </citation>
    <scope>NUCLEOTIDE SEQUENCE</scope>
</reference>
<name>A0AAV5D790_ELECO</name>
<dbReference type="InterPro" id="IPR000877">
    <property type="entry name" value="Prot_inh_BBI"/>
</dbReference>
<organism evidence="4 5">
    <name type="scientific">Eleusine coracana subsp. coracana</name>
    <dbReference type="NCBI Taxonomy" id="191504"/>
    <lineage>
        <taxon>Eukaryota</taxon>
        <taxon>Viridiplantae</taxon>
        <taxon>Streptophyta</taxon>
        <taxon>Embryophyta</taxon>
        <taxon>Tracheophyta</taxon>
        <taxon>Spermatophyta</taxon>
        <taxon>Magnoliopsida</taxon>
        <taxon>Liliopsida</taxon>
        <taxon>Poales</taxon>
        <taxon>Poaceae</taxon>
        <taxon>PACMAD clade</taxon>
        <taxon>Chloridoideae</taxon>
        <taxon>Cynodonteae</taxon>
        <taxon>Eleusininae</taxon>
        <taxon>Eleusine</taxon>
    </lineage>
</organism>
<evidence type="ECO:0000256" key="1">
    <source>
        <dbReference type="ARBA" id="ARBA00022690"/>
    </source>
</evidence>
<dbReference type="InterPro" id="IPR035995">
    <property type="entry name" value="Bowman-Birk_prot_inh"/>
</dbReference>
<keyword evidence="2" id="KW-1015">Disulfide bond</keyword>
<proteinExistence type="predicted"/>
<dbReference type="GO" id="GO:0005576">
    <property type="term" value="C:extracellular region"/>
    <property type="evidence" value="ECO:0007669"/>
    <property type="project" value="InterPro"/>
</dbReference>
<comment type="caution">
    <text evidence="4">The sequence shown here is derived from an EMBL/GenBank/DDBJ whole genome shotgun (WGS) entry which is preliminary data.</text>
</comment>
<dbReference type="SMART" id="SM00269">
    <property type="entry name" value="BowB"/>
    <property type="match status" value="1"/>
</dbReference>
<feature type="domain" description="Bowman-Birk serine protease inhibitors family" evidence="3">
    <location>
        <begin position="50"/>
        <end position="104"/>
    </location>
</feature>
<accession>A0AAV5D790</accession>
<evidence type="ECO:0000259" key="3">
    <source>
        <dbReference type="SMART" id="SM00269"/>
    </source>
</evidence>
<dbReference type="AlphaFoldDB" id="A0AAV5D790"/>
<evidence type="ECO:0000313" key="5">
    <source>
        <dbReference type="Proteomes" id="UP001054889"/>
    </source>
</evidence>
<keyword evidence="5" id="KW-1185">Reference proteome</keyword>
<sequence length="107" mass="12327">MSPKRDIRLRAWQICHTYVTILAPIYRVALRRFERQQHHREVSKDEEQLHAFGDPGSPGRSVYTCDDIVKKCDRVCKVCSAVRTPAGKRFQCTDIFLGICGPPCKKH</sequence>
<dbReference type="Proteomes" id="UP001054889">
    <property type="component" value="Unassembled WGS sequence"/>
</dbReference>
<reference evidence="4" key="1">
    <citation type="journal article" date="2018" name="DNA Res.">
        <title>Multiple hybrid de novo genome assembly of finger millet, an orphan allotetraploid crop.</title>
        <authorList>
            <person name="Hatakeyama M."/>
            <person name="Aluri S."/>
            <person name="Balachadran M.T."/>
            <person name="Sivarajan S.R."/>
            <person name="Patrignani A."/>
            <person name="Gruter S."/>
            <person name="Poveda L."/>
            <person name="Shimizu-Inatsugi R."/>
            <person name="Baeten J."/>
            <person name="Francoijs K.J."/>
            <person name="Nataraja K.N."/>
            <person name="Reddy Y.A.N."/>
            <person name="Phadnis S."/>
            <person name="Ravikumar R.L."/>
            <person name="Schlapbach R."/>
            <person name="Sreeman S.M."/>
            <person name="Shimizu K.K."/>
        </authorList>
    </citation>
    <scope>NUCLEOTIDE SEQUENCE</scope>
</reference>
<dbReference type="GO" id="GO:0004867">
    <property type="term" value="F:serine-type endopeptidase inhibitor activity"/>
    <property type="evidence" value="ECO:0007669"/>
    <property type="project" value="InterPro"/>
</dbReference>
<evidence type="ECO:0000313" key="4">
    <source>
        <dbReference type="EMBL" id="GJN05920.1"/>
    </source>
</evidence>
<dbReference type="CDD" id="cd00023">
    <property type="entry name" value="BBI"/>
    <property type="match status" value="1"/>
</dbReference>
<protein>
    <recommendedName>
        <fullName evidence="3">Bowman-Birk serine protease inhibitors family domain-containing protein</fullName>
    </recommendedName>
</protein>
<keyword evidence="1" id="KW-0646">Protease inhibitor</keyword>
<gene>
    <name evidence="4" type="primary">ga23597</name>
    <name evidence="4" type="ORF">PR202_ga23597</name>
</gene>
<evidence type="ECO:0000256" key="2">
    <source>
        <dbReference type="ARBA" id="ARBA00023157"/>
    </source>
</evidence>
<dbReference type="EMBL" id="BQKI01000012">
    <property type="protein sequence ID" value="GJN05920.1"/>
    <property type="molecule type" value="Genomic_DNA"/>
</dbReference>
<dbReference type="SUPFAM" id="SSF57247">
    <property type="entry name" value="Bowman-Birk inhibitor, BBI"/>
    <property type="match status" value="1"/>
</dbReference>
<dbReference type="InterPro" id="IPR044167">
    <property type="entry name" value="WIP1"/>
</dbReference>
<dbReference type="Gene3D" id="2.10.69.10">
    <property type="entry name" value="Cysteine Protease (Bromelain) Inhibitor, subunit H"/>
    <property type="match status" value="1"/>
</dbReference>